<feature type="region of interest" description="Disordered" evidence="1">
    <location>
        <begin position="105"/>
        <end position="132"/>
    </location>
</feature>
<dbReference type="Gene3D" id="2.60.120.10">
    <property type="entry name" value="Jelly Rolls"/>
    <property type="match status" value="1"/>
</dbReference>
<sequence>MVVMPNTIIKPWGFEIKLTDDSLPYSGKIAFTKAGHRWSLQSHDQKTETITLLSGQAKFTLGQDTNEMKPNIGYTVLPNTIHRFEAISDCVTVEIATPEIGTTTRLQDDFNRPSETETIRNSPNRGWNNLNE</sequence>
<organism evidence="3 4">
    <name type="scientific">Candidatus Shapirobacteria bacterium GW2011_GWE1_38_92</name>
    <dbReference type="NCBI Taxonomy" id="1618489"/>
    <lineage>
        <taxon>Bacteria</taxon>
        <taxon>Candidatus Shapironibacteriota</taxon>
    </lineage>
</organism>
<keyword evidence="3" id="KW-0548">Nucleotidyltransferase</keyword>
<keyword evidence="3" id="KW-0413">Isomerase</keyword>
<dbReference type="Proteomes" id="UP000033841">
    <property type="component" value="Unassembled WGS sequence"/>
</dbReference>
<dbReference type="InterPro" id="IPR011051">
    <property type="entry name" value="RmlC_Cupin_sf"/>
</dbReference>
<dbReference type="SUPFAM" id="SSF51182">
    <property type="entry name" value="RmlC-like cupins"/>
    <property type="match status" value="1"/>
</dbReference>
<name>A0A0G0LDP0_9BACT</name>
<dbReference type="InterPro" id="IPR014710">
    <property type="entry name" value="RmlC-like_jellyroll"/>
</dbReference>
<dbReference type="AlphaFoldDB" id="A0A0G0LDP0"/>
<evidence type="ECO:0000259" key="2">
    <source>
        <dbReference type="Pfam" id="PF01050"/>
    </source>
</evidence>
<reference evidence="3 4" key="1">
    <citation type="journal article" date="2015" name="Nature">
        <title>rRNA introns, odd ribosomes, and small enigmatic genomes across a large radiation of phyla.</title>
        <authorList>
            <person name="Brown C.T."/>
            <person name="Hug L.A."/>
            <person name="Thomas B.C."/>
            <person name="Sharon I."/>
            <person name="Castelle C.J."/>
            <person name="Singh A."/>
            <person name="Wilkins M.J."/>
            <person name="Williams K.H."/>
            <person name="Banfield J.F."/>
        </authorList>
    </citation>
    <scope>NUCLEOTIDE SEQUENCE [LARGE SCALE GENOMIC DNA]</scope>
</reference>
<feature type="compositionally biased region" description="Basic and acidic residues" evidence="1">
    <location>
        <begin position="106"/>
        <end position="118"/>
    </location>
</feature>
<dbReference type="EMBL" id="LBVR01000046">
    <property type="protein sequence ID" value="KKQ90018.1"/>
    <property type="molecule type" value="Genomic_DNA"/>
</dbReference>
<dbReference type="InterPro" id="IPR001538">
    <property type="entry name" value="Man6P_isomerase-2_C"/>
</dbReference>
<gene>
    <name evidence="3" type="ORF">UT14_C0046G0009</name>
</gene>
<keyword evidence="3" id="KW-0808">Transferase</keyword>
<feature type="compositionally biased region" description="Polar residues" evidence="1">
    <location>
        <begin position="119"/>
        <end position="132"/>
    </location>
</feature>
<feature type="domain" description="Mannose-6-phosphate isomerase type II C-terminal" evidence="2">
    <location>
        <begin position="6"/>
        <end position="88"/>
    </location>
</feature>
<protein>
    <submittedName>
        <fullName evidence="3">Mannose-1-phosphate guanylyltransferase/ mannose-6-phosphate isomerase</fullName>
    </submittedName>
</protein>
<proteinExistence type="predicted"/>
<evidence type="ECO:0000313" key="3">
    <source>
        <dbReference type="EMBL" id="KKQ90018.1"/>
    </source>
</evidence>
<dbReference type="GO" id="GO:0016779">
    <property type="term" value="F:nucleotidyltransferase activity"/>
    <property type="evidence" value="ECO:0007669"/>
    <property type="project" value="UniProtKB-KW"/>
</dbReference>
<comment type="caution">
    <text evidence="3">The sequence shown here is derived from an EMBL/GenBank/DDBJ whole genome shotgun (WGS) entry which is preliminary data.</text>
</comment>
<evidence type="ECO:0000313" key="4">
    <source>
        <dbReference type="Proteomes" id="UP000033841"/>
    </source>
</evidence>
<accession>A0A0G0LDP0</accession>
<evidence type="ECO:0000256" key="1">
    <source>
        <dbReference type="SAM" id="MobiDB-lite"/>
    </source>
</evidence>
<dbReference type="GO" id="GO:0016853">
    <property type="term" value="F:isomerase activity"/>
    <property type="evidence" value="ECO:0007669"/>
    <property type="project" value="UniProtKB-KW"/>
</dbReference>
<dbReference type="GO" id="GO:0005976">
    <property type="term" value="P:polysaccharide metabolic process"/>
    <property type="evidence" value="ECO:0007669"/>
    <property type="project" value="InterPro"/>
</dbReference>
<dbReference type="Pfam" id="PF01050">
    <property type="entry name" value="MannoseP_isomer"/>
    <property type="match status" value="1"/>
</dbReference>